<dbReference type="Gene3D" id="3.40.630.30">
    <property type="match status" value="1"/>
</dbReference>
<dbReference type="InterPro" id="IPR050680">
    <property type="entry name" value="YpeA/RimI_acetyltransf"/>
</dbReference>
<feature type="domain" description="N-acetyltransferase" evidence="3">
    <location>
        <begin position="1"/>
        <end position="164"/>
    </location>
</feature>
<dbReference type="RefSeq" id="WP_160202744.1">
    <property type="nucleotide sequence ID" value="NZ_QXWK01000025.1"/>
</dbReference>
<comment type="caution">
    <text evidence="4">The sequence shown here is derived from an EMBL/GenBank/DDBJ whole genome shotgun (WGS) entry which is preliminary data.</text>
</comment>
<keyword evidence="5" id="KW-1185">Reference proteome</keyword>
<evidence type="ECO:0000256" key="1">
    <source>
        <dbReference type="ARBA" id="ARBA00022679"/>
    </source>
</evidence>
<evidence type="ECO:0000313" key="5">
    <source>
        <dbReference type="Proteomes" id="UP000446866"/>
    </source>
</evidence>
<gene>
    <name evidence="4" type="ORF">D0435_12435</name>
</gene>
<dbReference type="InterPro" id="IPR000182">
    <property type="entry name" value="GNAT_dom"/>
</dbReference>
<dbReference type="Pfam" id="PF00583">
    <property type="entry name" value="Acetyltransf_1"/>
    <property type="match status" value="1"/>
</dbReference>
<dbReference type="PROSITE" id="PS51186">
    <property type="entry name" value="GNAT"/>
    <property type="match status" value="1"/>
</dbReference>
<reference evidence="4 5" key="1">
    <citation type="submission" date="2018-08" db="EMBL/GenBank/DDBJ databases">
        <title>Murine metabolic-syndrome-specific gut microbial biobank.</title>
        <authorList>
            <person name="Liu C."/>
        </authorList>
    </citation>
    <scope>NUCLEOTIDE SEQUENCE [LARGE SCALE GENOMIC DNA]</scope>
    <source>
        <strain evidence="4 5">28</strain>
    </source>
</reference>
<dbReference type="PANTHER" id="PTHR43420">
    <property type="entry name" value="ACETYLTRANSFERASE"/>
    <property type="match status" value="1"/>
</dbReference>
<evidence type="ECO:0000313" key="4">
    <source>
        <dbReference type="EMBL" id="NBH62457.1"/>
    </source>
</evidence>
<dbReference type="InterPro" id="IPR016181">
    <property type="entry name" value="Acyl_CoA_acyltransferase"/>
</dbReference>
<accession>A0A845QP19</accession>
<dbReference type="EMBL" id="QXWK01000025">
    <property type="protein sequence ID" value="NBH62457.1"/>
    <property type="molecule type" value="Genomic_DNA"/>
</dbReference>
<proteinExistence type="predicted"/>
<sequence>MEVRYIKADDDRVAISKVYEESWKYTYRGIIPQDYLDSIPTGKWAQNLDCEGWETMVLIEYGEIMGTSSFCKSRFEQFAEQGEIISIYLLPDYMGKGYGKILLESVVMELKAQGYEEAFLWVLEENVSARRFYEKFGFQQTDDVFEDCIGGKNLREIRYRYRLQ</sequence>
<dbReference type="GO" id="GO:0016747">
    <property type="term" value="F:acyltransferase activity, transferring groups other than amino-acyl groups"/>
    <property type="evidence" value="ECO:0007669"/>
    <property type="project" value="InterPro"/>
</dbReference>
<protein>
    <submittedName>
        <fullName evidence="4">GNAT family N-acetyltransferase</fullName>
    </submittedName>
</protein>
<organism evidence="4 5">
    <name type="scientific">Anaerotruncus colihominis</name>
    <dbReference type="NCBI Taxonomy" id="169435"/>
    <lineage>
        <taxon>Bacteria</taxon>
        <taxon>Bacillati</taxon>
        <taxon>Bacillota</taxon>
        <taxon>Clostridia</taxon>
        <taxon>Eubacteriales</taxon>
        <taxon>Oscillospiraceae</taxon>
        <taxon>Anaerotruncus</taxon>
    </lineage>
</organism>
<dbReference type="AlphaFoldDB" id="A0A845QP19"/>
<dbReference type="Proteomes" id="UP000446866">
    <property type="component" value="Unassembled WGS sequence"/>
</dbReference>
<name>A0A845QP19_9FIRM</name>
<dbReference type="PANTHER" id="PTHR43420:SF43">
    <property type="entry name" value="SPERMINE_SPERMIDINE ACETYLTRANSFERASE"/>
    <property type="match status" value="1"/>
</dbReference>
<dbReference type="SUPFAM" id="SSF55729">
    <property type="entry name" value="Acyl-CoA N-acyltransferases (Nat)"/>
    <property type="match status" value="1"/>
</dbReference>
<evidence type="ECO:0000259" key="3">
    <source>
        <dbReference type="PROSITE" id="PS51186"/>
    </source>
</evidence>
<keyword evidence="2" id="KW-0012">Acyltransferase</keyword>
<evidence type="ECO:0000256" key="2">
    <source>
        <dbReference type="ARBA" id="ARBA00023315"/>
    </source>
</evidence>
<dbReference type="CDD" id="cd04301">
    <property type="entry name" value="NAT_SF"/>
    <property type="match status" value="1"/>
</dbReference>
<keyword evidence="1 4" id="KW-0808">Transferase</keyword>